<proteinExistence type="predicted"/>
<dbReference type="KEGG" id="serj:SGUI_2029"/>
<evidence type="ECO:0000313" key="3">
    <source>
        <dbReference type="Proteomes" id="UP000092482"/>
    </source>
</evidence>
<dbReference type="PATRIC" id="fig|1758689.4.peg.2111"/>
<dbReference type="EMBL" id="CP014989">
    <property type="protein sequence ID" value="ANS79425.1"/>
    <property type="molecule type" value="Genomic_DNA"/>
</dbReference>
<name>A0A1B1NDJ8_9MICO</name>
<dbReference type="InterPro" id="IPR001375">
    <property type="entry name" value="Peptidase_S9_cat"/>
</dbReference>
<accession>A0A1B1NDJ8</accession>
<gene>
    <name evidence="2" type="ORF">SGUI_2029</name>
</gene>
<reference evidence="2 3" key="1">
    <citation type="submission" date="2016-03" db="EMBL/GenBank/DDBJ databases">
        <title>Shallow-sea hydrothermal system.</title>
        <authorList>
            <person name="Tang K."/>
        </authorList>
    </citation>
    <scope>NUCLEOTIDE SEQUENCE [LARGE SCALE GENOMIC DNA]</scope>
    <source>
        <strain evidence="2 3">JLT9</strain>
    </source>
</reference>
<evidence type="ECO:0000259" key="1">
    <source>
        <dbReference type="Pfam" id="PF00326"/>
    </source>
</evidence>
<dbReference type="Pfam" id="PF00326">
    <property type="entry name" value="Peptidase_S9"/>
    <property type="match status" value="1"/>
</dbReference>
<dbReference type="GO" id="GO:0008236">
    <property type="term" value="F:serine-type peptidase activity"/>
    <property type="evidence" value="ECO:0007669"/>
    <property type="project" value="InterPro"/>
</dbReference>
<keyword evidence="3" id="KW-1185">Reference proteome</keyword>
<dbReference type="InterPro" id="IPR029058">
    <property type="entry name" value="AB_hydrolase_fold"/>
</dbReference>
<feature type="domain" description="Peptidase S9 prolyl oligopeptidase catalytic" evidence="1">
    <location>
        <begin position="130"/>
        <end position="187"/>
    </location>
</feature>
<dbReference type="SUPFAM" id="SSF53474">
    <property type="entry name" value="alpha/beta-Hydrolases"/>
    <property type="match status" value="1"/>
</dbReference>
<evidence type="ECO:0000313" key="2">
    <source>
        <dbReference type="EMBL" id="ANS79425.1"/>
    </source>
</evidence>
<protein>
    <recommendedName>
        <fullName evidence="1">Peptidase S9 prolyl oligopeptidase catalytic domain-containing protein</fullName>
    </recommendedName>
</protein>
<dbReference type="STRING" id="1758689.SGUI_2029"/>
<dbReference type="Proteomes" id="UP000092482">
    <property type="component" value="Chromosome"/>
</dbReference>
<dbReference type="AlphaFoldDB" id="A0A1B1NDJ8"/>
<dbReference type="GO" id="GO:0006508">
    <property type="term" value="P:proteolysis"/>
    <property type="evidence" value="ECO:0007669"/>
    <property type="project" value="InterPro"/>
</dbReference>
<sequence length="207" mass="22616">MRRHTDERAHVLVLHGGQQHSTEPTSWRQLSVLRSRLFAAAVARAGRQDRIGVSFLRYAQRGWNDGAPLRDATWALARVREEHPGIPVGLLGYSMGGRTALHLAGEVDALVTAAAWVEQADLPAVHPPTSGRALLLHGTEDQMTSPEGTLRAAERLREQGAEVDVRTDLADTHGMMRHRADWHRLAGAHLVQTLRTSTCDAGGRGAD</sequence>
<dbReference type="Gene3D" id="3.40.50.1820">
    <property type="entry name" value="alpha/beta hydrolase"/>
    <property type="match status" value="1"/>
</dbReference>
<organism evidence="2 3">
    <name type="scientific">Serinicoccus hydrothermalis</name>
    <dbReference type="NCBI Taxonomy" id="1758689"/>
    <lineage>
        <taxon>Bacteria</taxon>
        <taxon>Bacillati</taxon>
        <taxon>Actinomycetota</taxon>
        <taxon>Actinomycetes</taxon>
        <taxon>Micrococcales</taxon>
        <taxon>Ornithinimicrobiaceae</taxon>
        <taxon>Serinicoccus</taxon>
    </lineage>
</organism>